<dbReference type="PANTHER" id="PTHR31286">
    <property type="entry name" value="GLYCINE-RICH CELL WALL STRUCTURAL PROTEIN 1.8-LIKE"/>
    <property type="match status" value="1"/>
</dbReference>
<dbReference type="InterPro" id="IPR040256">
    <property type="entry name" value="At4g02000-like"/>
</dbReference>
<protein>
    <recommendedName>
        <fullName evidence="1">DUF4283 domain-containing protein</fullName>
    </recommendedName>
</protein>
<gene>
    <name evidence="2" type="ORF">Slati_0885700</name>
</gene>
<dbReference type="InterPro" id="IPR025558">
    <property type="entry name" value="DUF4283"/>
</dbReference>
<accession>A0AAW2XPG4</accession>
<reference evidence="2" key="2">
    <citation type="journal article" date="2024" name="Plant">
        <title>Genomic evolution and insights into agronomic trait innovations of Sesamum species.</title>
        <authorList>
            <person name="Miao H."/>
            <person name="Wang L."/>
            <person name="Qu L."/>
            <person name="Liu H."/>
            <person name="Sun Y."/>
            <person name="Le M."/>
            <person name="Wang Q."/>
            <person name="Wei S."/>
            <person name="Zheng Y."/>
            <person name="Lin W."/>
            <person name="Duan Y."/>
            <person name="Cao H."/>
            <person name="Xiong S."/>
            <person name="Wang X."/>
            <person name="Wei L."/>
            <person name="Li C."/>
            <person name="Ma Q."/>
            <person name="Ju M."/>
            <person name="Zhao R."/>
            <person name="Li G."/>
            <person name="Mu C."/>
            <person name="Tian Q."/>
            <person name="Mei H."/>
            <person name="Zhang T."/>
            <person name="Gao T."/>
            <person name="Zhang H."/>
        </authorList>
    </citation>
    <scope>NUCLEOTIDE SEQUENCE</scope>
    <source>
        <strain evidence="2">KEN1</strain>
    </source>
</reference>
<proteinExistence type="predicted"/>
<evidence type="ECO:0000313" key="2">
    <source>
        <dbReference type="EMBL" id="KAL0455465.1"/>
    </source>
</evidence>
<dbReference type="Pfam" id="PF14111">
    <property type="entry name" value="DUF4283"/>
    <property type="match status" value="1"/>
</dbReference>
<dbReference type="PANTHER" id="PTHR31286:SF180">
    <property type="entry name" value="OS10G0362600 PROTEIN"/>
    <property type="match status" value="1"/>
</dbReference>
<reference evidence="2" key="1">
    <citation type="submission" date="2020-06" db="EMBL/GenBank/DDBJ databases">
        <authorList>
            <person name="Li T."/>
            <person name="Hu X."/>
            <person name="Zhang T."/>
            <person name="Song X."/>
            <person name="Zhang H."/>
            <person name="Dai N."/>
            <person name="Sheng W."/>
            <person name="Hou X."/>
            <person name="Wei L."/>
        </authorList>
    </citation>
    <scope>NUCLEOTIDE SEQUENCE</scope>
    <source>
        <strain evidence="2">KEN1</strain>
        <tissue evidence="2">Leaf</tissue>
    </source>
</reference>
<comment type="caution">
    <text evidence="2">The sequence shown here is derived from an EMBL/GenBank/DDBJ whole genome shotgun (WGS) entry which is preliminary data.</text>
</comment>
<name>A0AAW2XPG4_9LAMI</name>
<sequence>MMGVSSATVHDLVGSPAMIGEGGRTHAPRPREDDAPTAFIPAQIPTPTPHIYIGNIPLTTNSQNFDKIAEAFHTTMQNGEIIVRPSLDVIRDGAKRWSTTAVGYFLGKRPYFHHVNEFVWSVWPLVREVKATANGFFFFEFKTTTAMEEVIEGGPWLFHGQPIILKKWEPGMMLWKLQHT</sequence>
<organism evidence="2">
    <name type="scientific">Sesamum latifolium</name>
    <dbReference type="NCBI Taxonomy" id="2727402"/>
    <lineage>
        <taxon>Eukaryota</taxon>
        <taxon>Viridiplantae</taxon>
        <taxon>Streptophyta</taxon>
        <taxon>Embryophyta</taxon>
        <taxon>Tracheophyta</taxon>
        <taxon>Spermatophyta</taxon>
        <taxon>Magnoliopsida</taxon>
        <taxon>eudicotyledons</taxon>
        <taxon>Gunneridae</taxon>
        <taxon>Pentapetalae</taxon>
        <taxon>asterids</taxon>
        <taxon>lamiids</taxon>
        <taxon>Lamiales</taxon>
        <taxon>Pedaliaceae</taxon>
        <taxon>Sesamum</taxon>
    </lineage>
</organism>
<feature type="domain" description="DUF4283" evidence="1">
    <location>
        <begin position="94"/>
        <end position="172"/>
    </location>
</feature>
<dbReference type="AlphaFoldDB" id="A0AAW2XPG4"/>
<dbReference type="EMBL" id="JACGWN010000003">
    <property type="protein sequence ID" value="KAL0455465.1"/>
    <property type="molecule type" value="Genomic_DNA"/>
</dbReference>
<evidence type="ECO:0000259" key="1">
    <source>
        <dbReference type="Pfam" id="PF14111"/>
    </source>
</evidence>